<keyword evidence="9" id="KW-0832">Ubl conjugation</keyword>
<evidence type="ECO:0000256" key="15">
    <source>
        <dbReference type="PROSITE-ProRule" id="PRU00042"/>
    </source>
</evidence>
<reference evidence="19 20" key="1">
    <citation type="submission" date="2021-04" db="EMBL/GenBank/DDBJ databases">
        <authorList>
            <person name="De Guttry C."/>
            <person name="Zahm M."/>
            <person name="Klopp C."/>
            <person name="Cabau C."/>
            <person name="Louis A."/>
            <person name="Berthelot C."/>
            <person name="Parey E."/>
            <person name="Roest Crollius H."/>
            <person name="Montfort J."/>
            <person name="Robinson-Rechavi M."/>
            <person name="Bucao C."/>
            <person name="Bouchez O."/>
            <person name="Gislard M."/>
            <person name="Lluch J."/>
            <person name="Milhes M."/>
            <person name="Lampietro C."/>
            <person name="Lopez Roques C."/>
            <person name="Donnadieu C."/>
            <person name="Braasch I."/>
            <person name="Desvignes T."/>
            <person name="Postlethwait J."/>
            <person name="Bobe J."/>
            <person name="Wedekind C."/>
            <person name="Guiguen Y."/>
        </authorList>
    </citation>
    <scope>NUCLEOTIDE SEQUENCE [LARGE SCALE GENOMIC DNA]</scope>
    <source>
        <strain evidence="19">Cs_M1</strain>
        <tissue evidence="19">Blood</tissue>
    </source>
</reference>
<dbReference type="SUPFAM" id="SSF54695">
    <property type="entry name" value="POZ domain"/>
    <property type="match status" value="1"/>
</dbReference>
<dbReference type="Pfam" id="PF13229">
    <property type="entry name" value="Beta_helix"/>
    <property type="match status" value="1"/>
</dbReference>
<accession>A0AAN8NC29</accession>
<evidence type="ECO:0000259" key="18">
    <source>
        <dbReference type="PROSITE" id="PS50157"/>
    </source>
</evidence>
<dbReference type="InterPro" id="IPR011050">
    <property type="entry name" value="Pectin_lyase_fold/virulence"/>
</dbReference>
<dbReference type="InterPro" id="IPR000210">
    <property type="entry name" value="BTB/POZ_dom"/>
</dbReference>
<feature type="compositionally biased region" description="Basic and acidic residues" evidence="16">
    <location>
        <begin position="1005"/>
        <end position="1024"/>
    </location>
</feature>
<dbReference type="InterPro" id="IPR011333">
    <property type="entry name" value="SKP1/BTB/POZ_sf"/>
</dbReference>
<dbReference type="InterPro" id="IPR050457">
    <property type="entry name" value="ZnFinger_BTB_dom_contain"/>
</dbReference>
<keyword evidence="6" id="KW-0677">Repeat</keyword>
<feature type="domain" description="BTB" evidence="17">
    <location>
        <begin position="705"/>
        <end position="774"/>
    </location>
</feature>
<keyword evidence="20" id="KW-1185">Reference proteome</keyword>
<dbReference type="InterPro" id="IPR013087">
    <property type="entry name" value="Znf_C2H2_type"/>
</dbReference>
<dbReference type="SMART" id="SM00710">
    <property type="entry name" value="PbH1"/>
    <property type="match status" value="4"/>
</dbReference>
<dbReference type="Pfam" id="PF00651">
    <property type="entry name" value="BTB"/>
    <property type="match status" value="1"/>
</dbReference>
<feature type="region of interest" description="Disordered" evidence="16">
    <location>
        <begin position="921"/>
        <end position="954"/>
    </location>
</feature>
<keyword evidence="3" id="KW-1017">Isopeptide bond</keyword>
<dbReference type="InterPro" id="IPR036236">
    <property type="entry name" value="Znf_C2H2_sf"/>
</dbReference>
<evidence type="ECO:0000256" key="12">
    <source>
        <dbReference type="ARBA" id="ARBA00023163"/>
    </source>
</evidence>
<dbReference type="PANTHER" id="PTHR46105">
    <property type="entry name" value="AGAP004733-PA"/>
    <property type="match status" value="1"/>
</dbReference>
<dbReference type="PROSITE" id="PS50097">
    <property type="entry name" value="BTB"/>
    <property type="match status" value="1"/>
</dbReference>
<feature type="compositionally biased region" description="Low complexity" evidence="16">
    <location>
        <begin position="1316"/>
        <end position="1328"/>
    </location>
</feature>
<dbReference type="FunFam" id="3.30.160.60:FF:000250">
    <property type="entry name" value="zinc finger protein 197 isoform X1"/>
    <property type="match status" value="1"/>
</dbReference>
<dbReference type="Proteomes" id="UP001356427">
    <property type="component" value="Unassembled WGS sequence"/>
</dbReference>
<name>A0AAN8NC29_9TELE</name>
<evidence type="ECO:0000259" key="17">
    <source>
        <dbReference type="PROSITE" id="PS50097"/>
    </source>
</evidence>
<feature type="domain" description="C2H2-type" evidence="18">
    <location>
        <begin position="1391"/>
        <end position="1423"/>
    </location>
</feature>
<dbReference type="SMART" id="SM00355">
    <property type="entry name" value="ZnF_C2H2"/>
    <property type="match status" value="2"/>
</dbReference>
<dbReference type="PROSITE" id="PS00028">
    <property type="entry name" value="ZINC_FINGER_C2H2_1"/>
    <property type="match status" value="1"/>
</dbReference>
<dbReference type="GO" id="GO:0005634">
    <property type="term" value="C:nucleus"/>
    <property type="evidence" value="ECO:0007669"/>
    <property type="project" value="UniProtKB-SubCell"/>
</dbReference>
<dbReference type="InterPro" id="IPR039448">
    <property type="entry name" value="Beta_helix"/>
</dbReference>
<dbReference type="CDD" id="cd18196">
    <property type="entry name" value="BTB_POZ_ZBTB5"/>
    <property type="match status" value="1"/>
</dbReference>
<comment type="function">
    <text evidence="1">May be involved in transcriptional regulation.</text>
</comment>
<evidence type="ECO:0000256" key="2">
    <source>
        <dbReference type="ARBA" id="ARBA00004123"/>
    </source>
</evidence>
<gene>
    <name evidence="19" type="ORF">J4Q44_G00037630</name>
</gene>
<keyword evidence="8" id="KW-0862">Zinc</keyword>
<feature type="compositionally biased region" description="Low complexity" evidence="16">
    <location>
        <begin position="1089"/>
        <end position="1104"/>
    </location>
</feature>
<keyword evidence="5" id="KW-0479">Metal-binding</keyword>
<dbReference type="PANTHER" id="PTHR46105:SF5">
    <property type="entry name" value="ZINC FINGER AND BTB DOMAIN-CONTAINING PROTEIN 44 ISOFORM X1"/>
    <property type="match status" value="1"/>
</dbReference>
<evidence type="ECO:0000313" key="20">
    <source>
        <dbReference type="Proteomes" id="UP001356427"/>
    </source>
</evidence>
<dbReference type="FunFam" id="3.30.710.10:FF:000061">
    <property type="entry name" value="Zinc finger and BTB domain-containing protein 5"/>
    <property type="match status" value="1"/>
</dbReference>
<evidence type="ECO:0000256" key="14">
    <source>
        <dbReference type="ARBA" id="ARBA00074850"/>
    </source>
</evidence>
<evidence type="ECO:0000256" key="7">
    <source>
        <dbReference type="ARBA" id="ARBA00022771"/>
    </source>
</evidence>
<dbReference type="PROSITE" id="PS50157">
    <property type="entry name" value="ZINC_FINGER_C2H2_2"/>
    <property type="match status" value="2"/>
</dbReference>
<dbReference type="SUPFAM" id="SSF57667">
    <property type="entry name" value="beta-beta-alpha zinc fingers"/>
    <property type="match status" value="1"/>
</dbReference>
<dbReference type="EMBL" id="JAGTTL010000003">
    <property type="protein sequence ID" value="KAK6324421.1"/>
    <property type="molecule type" value="Genomic_DNA"/>
</dbReference>
<keyword evidence="13" id="KW-0539">Nucleus</keyword>
<keyword evidence="10" id="KW-0805">Transcription regulation</keyword>
<dbReference type="Gene3D" id="2.160.20.10">
    <property type="entry name" value="Single-stranded right-handed beta-helix, Pectin lyase-like"/>
    <property type="match status" value="1"/>
</dbReference>
<feature type="domain" description="C2H2-type" evidence="18">
    <location>
        <begin position="1363"/>
        <end position="1390"/>
    </location>
</feature>
<feature type="region of interest" description="Disordered" evidence="16">
    <location>
        <begin position="1307"/>
        <end position="1335"/>
    </location>
</feature>
<dbReference type="Gene3D" id="3.30.160.60">
    <property type="entry name" value="Classic Zinc Finger"/>
    <property type="match status" value="2"/>
</dbReference>
<keyword evidence="7 15" id="KW-0863">Zinc-finger</keyword>
<keyword evidence="4" id="KW-0597">Phosphoprotein</keyword>
<comment type="caution">
    <text evidence="19">The sequence shown here is derived from an EMBL/GenBank/DDBJ whole genome shotgun (WGS) entry which is preliminary data.</text>
</comment>
<evidence type="ECO:0000256" key="6">
    <source>
        <dbReference type="ARBA" id="ARBA00022737"/>
    </source>
</evidence>
<feature type="region of interest" description="Disordered" evidence="16">
    <location>
        <begin position="804"/>
        <end position="835"/>
    </location>
</feature>
<dbReference type="SUPFAM" id="SSF51126">
    <property type="entry name" value="Pectin lyase-like"/>
    <property type="match status" value="1"/>
</dbReference>
<feature type="region of interest" description="Disordered" evidence="16">
    <location>
        <begin position="970"/>
        <end position="1104"/>
    </location>
</feature>
<keyword evidence="12" id="KW-0804">Transcription</keyword>
<evidence type="ECO:0000256" key="11">
    <source>
        <dbReference type="ARBA" id="ARBA00023125"/>
    </source>
</evidence>
<evidence type="ECO:0000256" key="16">
    <source>
        <dbReference type="SAM" id="MobiDB-lite"/>
    </source>
</evidence>
<dbReference type="InterPro" id="IPR012334">
    <property type="entry name" value="Pectin_lyas_fold"/>
</dbReference>
<evidence type="ECO:0000256" key="9">
    <source>
        <dbReference type="ARBA" id="ARBA00022843"/>
    </source>
</evidence>
<evidence type="ECO:0000256" key="8">
    <source>
        <dbReference type="ARBA" id="ARBA00022833"/>
    </source>
</evidence>
<keyword evidence="11" id="KW-0238">DNA-binding</keyword>
<feature type="compositionally biased region" description="Gly residues" evidence="16">
    <location>
        <begin position="1067"/>
        <end position="1078"/>
    </location>
</feature>
<evidence type="ECO:0000256" key="13">
    <source>
        <dbReference type="ARBA" id="ARBA00023242"/>
    </source>
</evidence>
<evidence type="ECO:0000256" key="3">
    <source>
        <dbReference type="ARBA" id="ARBA00022499"/>
    </source>
</evidence>
<evidence type="ECO:0000256" key="5">
    <source>
        <dbReference type="ARBA" id="ARBA00022723"/>
    </source>
</evidence>
<dbReference type="GO" id="GO:0008270">
    <property type="term" value="F:zinc ion binding"/>
    <property type="evidence" value="ECO:0007669"/>
    <property type="project" value="UniProtKB-KW"/>
</dbReference>
<dbReference type="FunFam" id="2.160.20.10:FF:000061">
    <property type="entry name" value="F-box protein 10"/>
    <property type="match status" value="1"/>
</dbReference>
<dbReference type="InterPro" id="IPR006626">
    <property type="entry name" value="PbH1"/>
</dbReference>
<evidence type="ECO:0000256" key="10">
    <source>
        <dbReference type="ARBA" id="ARBA00023015"/>
    </source>
</evidence>
<comment type="subcellular location">
    <subcellularLocation>
        <location evidence="2">Nucleus</location>
    </subcellularLocation>
</comment>
<evidence type="ECO:0000313" key="19">
    <source>
        <dbReference type="EMBL" id="KAK6324421.1"/>
    </source>
</evidence>
<protein>
    <recommendedName>
        <fullName evidence="14">Zinc finger and BTB domain-containing protein 5</fullName>
    </recommendedName>
</protein>
<feature type="compositionally biased region" description="Low complexity" evidence="16">
    <location>
        <begin position="974"/>
        <end position="984"/>
    </location>
</feature>
<sequence length="1427" mass="151932">MEERHWSGQGSLGGRHCGVVNRDGEAFERAGLPREEEQQLCLVEVELEVVGQAESARHAEMPVGLYVKSSEPLNVVANLVNGNRGAGVAVLQSGQLTRLVANCVHGNGRGGVTVERECRVELRGNGVYDNGGHGVSFRGDGQVVENDVVGNRGYGIRLTDSADVKVLRNRVQPVQGCGIAVLGPAKAVVHDNLVFQGHPGNVKPPIHHGNDSSVLRNNSVLKHSNRGSTSEASLLSAVGPASSPFTQACLTRVSPIDLATSTILHTHREREKISNAVAFVFDMIHVSHLFSVTPRSLCSSVRSEVMSPMWSSRVRQYAASFTRIDVDTTRAVDWTGRALASYPRVLTNSQSLPLKKHPHSMMLPPTTIFTRAWCQVSSRRDASFTAKEFNLGFIRPGRESKELWRSFRVTIGFLVTSLTKALLPPLLSLAGAAPALGRVLVTIPSTSWLGCTNLPFWSMTEWAALATALCRVSLPTWFSLLELRAPLLLVGAKRLDQRLRQAGRANIPVTSGRQSSNIPVTSSGRANIPVTQSNIPVTSVRQSNIPVTMLFIDYSSAFNTIVPSLLTTKITALGLNSSLCNWVLDFLSGRPPQVVKGASSVPSCTPCIPTTAYPHSSNSIIKFTEDMTVVGLITTNDETTYREEVVTLTAWCQVTNLSPQRQSDGVVPGNQPLPSTTDNTVMDFPGHFDQVFQQLNYQRVHSQLCDCVIVVGSRHFKAHRSVLAACSTHFRALFTVAQGDASMNMIQLDSEVVTAEAFAALVDMMYTSTLMLGESNVMDVLLAASHLHLNTVVKACKHYLTTRTMPMSPPADHRATQHRQQRQPTHADQQRHRQETAAVELAANAKLAADANLAADAATSRLQRSFLLQQLGLSLVSSALGGVEEEDGAGGVSGSGGVSVSGVVEHRASFPIRRFHKRKPSLSFGLSEDRPRQRARPPGPPGGGEEGGLLSPRKTAEEAKLDAAITGLAEGVSQDDSQMPSQSDGGHCEGEEQGMAEEVVGVGKESLDGGSHHGDGVEVKMKEGTEEEEEEEEGREKQGKVVVKCEPLSSPEPADDLTIQGSDQLRPGGGGGGGGRGGGGEEEGEKVELSPQSSDRSLSSSDQQLLQPRSQLLLKGGLSGGSGGGFGCSDHLDGKSGFRISSFLSSKVFGGAGSGVDAGDDDLNTTTGEAMAAAHHFLLSPEHSGTTNSASSSMLRPGSANHLNLLGGDGLGGFSTDADSLFLRPLHDGLGNPRGGGGGFPDLFSLDFQRSSLGLHSLARASRGGSLGFPGYRRIAPKNDNMGGGGAGAVLQDSLSSSSLGEGGPLLLNGSGGYESGPPTSSSSSSAPNPHPQLTRASADVLSKCKKALSEHNVLVVEGARKYACRICCKTFLTLTDCKKHIRVHTGEKPYACLKCGKRFSQSSHLYKHSKTTCLRWQNSNMPNTLM</sequence>
<proteinExistence type="predicted"/>
<dbReference type="GO" id="GO:0000978">
    <property type="term" value="F:RNA polymerase II cis-regulatory region sequence-specific DNA binding"/>
    <property type="evidence" value="ECO:0007669"/>
    <property type="project" value="TreeGrafter"/>
</dbReference>
<organism evidence="19 20">
    <name type="scientific">Coregonus suidteri</name>
    <dbReference type="NCBI Taxonomy" id="861788"/>
    <lineage>
        <taxon>Eukaryota</taxon>
        <taxon>Metazoa</taxon>
        <taxon>Chordata</taxon>
        <taxon>Craniata</taxon>
        <taxon>Vertebrata</taxon>
        <taxon>Euteleostomi</taxon>
        <taxon>Actinopterygii</taxon>
        <taxon>Neopterygii</taxon>
        <taxon>Teleostei</taxon>
        <taxon>Protacanthopterygii</taxon>
        <taxon>Salmoniformes</taxon>
        <taxon>Salmonidae</taxon>
        <taxon>Coregoninae</taxon>
        <taxon>Coregonus</taxon>
    </lineage>
</organism>
<evidence type="ECO:0000256" key="4">
    <source>
        <dbReference type="ARBA" id="ARBA00022553"/>
    </source>
</evidence>
<dbReference type="Gene3D" id="3.30.710.10">
    <property type="entry name" value="Potassium Channel Kv1.1, Chain A"/>
    <property type="match status" value="1"/>
</dbReference>
<dbReference type="GO" id="GO:0000981">
    <property type="term" value="F:DNA-binding transcription factor activity, RNA polymerase II-specific"/>
    <property type="evidence" value="ECO:0007669"/>
    <property type="project" value="TreeGrafter"/>
</dbReference>
<dbReference type="SMART" id="SM00225">
    <property type="entry name" value="BTB"/>
    <property type="match status" value="1"/>
</dbReference>
<evidence type="ECO:0000256" key="1">
    <source>
        <dbReference type="ARBA" id="ARBA00003767"/>
    </source>
</evidence>